<reference evidence="18" key="1">
    <citation type="submission" date="2023-06" db="EMBL/GenBank/DDBJ databases">
        <title>Genomic analysis of the entomopathogenic nematode Steinernema hermaphroditum.</title>
        <authorList>
            <person name="Schwarz E.M."/>
            <person name="Heppert J.K."/>
            <person name="Baniya A."/>
            <person name="Schwartz H.T."/>
            <person name="Tan C.-H."/>
            <person name="Antoshechkin I."/>
            <person name="Sternberg P.W."/>
            <person name="Goodrich-Blair H."/>
            <person name="Dillman A.R."/>
        </authorList>
    </citation>
    <scope>NUCLEOTIDE SEQUENCE</scope>
    <source>
        <strain evidence="18">PS9179</strain>
        <tissue evidence="18">Whole animal</tissue>
    </source>
</reference>
<evidence type="ECO:0000259" key="14">
    <source>
        <dbReference type="Pfam" id="PF00909"/>
    </source>
</evidence>
<evidence type="ECO:0000256" key="1">
    <source>
        <dbReference type="ARBA" id="ARBA00001947"/>
    </source>
</evidence>
<name>A0AA39LU87_9BILA</name>
<evidence type="ECO:0000256" key="6">
    <source>
        <dbReference type="ARBA" id="ARBA00022723"/>
    </source>
</evidence>
<dbReference type="SUPFAM" id="SSF63411">
    <property type="entry name" value="LuxS/MPP-like metallohydrolase"/>
    <property type="match status" value="4"/>
</dbReference>
<evidence type="ECO:0000256" key="10">
    <source>
        <dbReference type="ARBA" id="ARBA00023049"/>
    </source>
</evidence>
<feature type="transmembrane region" description="Helical" evidence="12">
    <location>
        <begin position="1241"/>
        <end position="1259"/>
    </location>
</feature>
<organism evidence="18 19">
    <name type="scientific">Steinernema hermaphroditum</name>
    <dbReference type="NCBI Taxonomy" id="289476"/>
    <lineage>
        <taxon>Eukaryota</taxon>
        <taxon>Metazoa</taxon>
        <taxon>Ecdysozoa</taxon>
        <taxon>Nematoda</taxon>
        <taxon>Chromadorea</taxon>
        <taxon>Rhabditida</taxon>
        <taxon>Tylenchina</taxon>
        <taxon>Panagrolaimomorpha</taxon>
        <taxon>Strongyloidoidea</taxon>
        <taxon>Steinernematidae</taxon>
        <taxon>Steinernema</taxon>
    </lineage>
</organism>
<feature type="transmembrane region" description="Helical" evidence="12">
    <location>
        <begin position="1446"/>
        <end position="1471"/>
    </location>
</feature>
<dbReference type="GO" id="GO:0005886">
    <property type="term" value="C:plasma membrane"/>
    <property type="evidence" value="ECO:0007669"/>
    <property type="project" value="InterPro"/>
</dbReference>
<dbReference type="Proteomes" id="UP001175271">
    <property type="component" value="Unassembled WGS sequence"/>
</dbReference>
<feature type="transmembrane region" description="Helical" evidence="12">
    <location>
        <begin position="1365"/>
        <end position="1382"/>
    </location>
</feature>
<dbReference type="Pfam" id="PF00909">
    <property type="entry name" value="Ammonium_transp"/>
    <property type="match status" value="1"/>
</dbReference>
<dbReference type="FunFam" id="3.30.830.10:FF:000012">
    <property type="entry name" value="Protease 3"/>
    <property type="match status" value="1"/>
</dbReference>
<dbReference type="InterPro" id="IPR007863">
    <property type="entry name" value="Peptidase_M16_C"/>
</dbReference>
<feature type="domain" description="Peptidase M16 middle/third" evidence="16">
    <location>
        <begin position="400"/>
        <end position="653"/>
    </location>
</feature>
<dbReference type="GO" id="GO:0008519">
    <property type="term" value="F:ammonium channel activity"/>
    <property type="evidence" value="ECO:0007669"/>
    <property type="project" value="InterPro"/>
</dbReference>
<keyword evidence="8" id="KW-0862">Zinc</keyword>
<dbReference type="InterPro" id="IPR024041">
    <property type="entry name" value="NH4_transpt_AmtB-like_dom"/>
</dbReference>
<protein>
    <recommendedName>
        <fullName evidence="20">Ammonium transporter AmtB-like domain-containing protein</fullName>
    </recommendedName>
</protein>
<evidence type="ECO:0000256" key="12">
    <source>
        <dbReference type="SAM" id="Phobius"/>
    </source>
</evidence>
<sequence length="1522" mass="173446">MFALEERVAASCGGAPSNAYMVLKRYDNLETDGGDYRSYRGLELSNGLKVLLISDPRAVDYSAAMNVNVGYTSDPDELPGLAHFCEHMVFQGTEKYPDENEFIELVGKHGSRSAFTSDESTEYYFVVTENHFKKTLDMFIHFFISPLFSESAIEREVQTVDSEFKDILMADNCRLWWIRNLFFRPGHDLQKFDVGNIETLRNIPKSKGVSIRDELLKFFETHYSSNRMSLCVIGNTGLQQLEQMVLNLPLHKIRNTNAEAKIYREHFWRPEELGRRVDVVPILDQHVLQIHFAVDDFSPFWKSQPGHFLIHLIRQKTKGSLYSELRRRRWAKFLWAAARSKCGFGEFFIKVILTSEGIGHVEEVLELVLNFIGMLKRSAPKKWKVEGLQQYQDLHAGSYACRLSERPFEDVAKNFKRRAFKRGLIEHFLDQFSPRNMIFFVSTKANAEMNGLEKDMYYGVEHRSSKLSEEQIRRFEEALLTPNEAFFLTEKRTRRRGEAKKGESEQQVPSLISKTDRTRVWWMQGYDRTGIYAFLTLPVAVSGPLAHFMARLFFECFSSETERELLDGQVTSEVEWDGFEIHLPSYHQKLCSSFTDFIEKLTSYVPGKQMFDVVKDNWIRELKNVELRRPYELTTHLMTCFTEAMFLPHQMLKASRDVTFERFCKFLPKMWSELHVEVLAYGKIGQEEVELLSRNLRRMIQDGSNSTRQFGEAIQSHLKIPEFVPYTYKHEIPIHTESCVDIFLKTGASTPRDDLLLHMVDKAMKGAAFNTFHTKEQLGYVAVTFRYPSKTGRIQGLRIVIQGSYDPEYVEGRIEVFLANFGKKLRSMSEEDFIECKEMAMSFIRGSEPKTTSDFWKLIKNGNLKCDLGKSGSEVPVKSKELVDKQQNDERTQCESITIEIIPMLCNMISCGFNYFLGLNETPTEPEKITKEDLIAFYDEKIHPNSSKRQKLCIRVRPKSKVKKNGDTEASKEIGGARTVGVVQSSYDVNSEEMGEHTTETVTKRVNLVTKHHQDMVNSGNVPSNLSSRIWPEPGTYINDGEHQYRITKTVIPVQNGNHHSESEGSAMASAFQKNQFAILILVFQIIFFVLFGLFGTYTNDAMPSGSESTNYVNSKYPLFQDVHVMIFVGFGFLMTFLKRYGFSAVSINMLLACFTIEWGMIFRGFLQHNFSETGVFTISIEDLLTADFAAAVVLITMGCMLGKLSPSQYVIMALLETPVAIGIEHIVVHVFHVNDVGGSMIVHVFGAYFGLALSRVFYKKEYVSHENEGSTYHTDIFAMIGALFLWLFWPSFNAAPADPEDARHRAILNTYLSMVASVMATFLVSFLVNKHRHIDMVHIANSTLAGGVAIGTNANVILSPLHALLVGFFAGCLSVVGYQYITPFMANKLKMHDTCGVHNLHGMPGVVAGLTSVLFAFVYDPALYGSTYAKIYKATEHGRDHKTQALYQLAGLGLVLGSSLLSGAITGLILKMKIWNQVRDKEYYADGDYFHTPDDYDFTTRIISNIDHVEVTEHTKLKESV</sequence>
<dbReference type="InterPro" id="IPR054734">
    <property type="entry name" value="PqqF-like_C_4"/>
</dbReference>
<dbReference type="PANTHER" id="PTHR43690:SF18">
    <property type="entry name" value="INSULIN-DEGRADING ENZYME-RELATED"/>
    <property type="match status" value="1"/>
</dbReference>
<dbReference type="EMBL" id="JAUCMV010000003">
    <property type="protein sequence ID" value="KAK0409832.1"/>
    <property type="molecule type" value="Genomic_DNA"/>
</dbReference>
<dbReference type="InterPro" id="IPR032632">
    <property type="entry name" value="Peptidase_M16_M"/>
</dbReference>
<dbReference type="GO" id="GO:0005829">
    <property type="term" value="C:cytosol"/>
    <property type="evidence" value="ECO:0007669"/>
    <property type="project" value="TreeGrafter"/>
</dbReference>
<feature type="transmembrane region" description="Helical" evidence="12">
    <location>
        <begin position="1310"/>
        <end position="1328"/>
    </location>
</feature>
<feature type="transmembrane region" description="Helical" evidence="12">
    <location>
        <begin position="1403"/>
        <end position="1420"/>
    </location>
</feature>
<evidence type="ECO:0000259" key="17">
    <source>
        <dbReference type="Pfam" id="PF22456"/>
    </source>
</evidence>
<dbReference type="InterPro" id="IPR029020">
    <property type="entry name" value="Ammonium/urea_transptr"/>
</dbReference>
<dbReference type="PANTHER" id="PTHR43690">
    <property type="entry name" value="NARDILYSIN"/>
    <property type="match status" value="1"/>
</dbReference>
<evidence type="ECO:0000256" key="5">
    <source>
        <dbReference type="ARBA" id="ARBA00022692"/>
    </source>
</evidence>
<feature type="domain" description="Coenzyme PQQ synthesis protein F-like C-terminal lobe" evidence="17">
    <location>
        <begin position="761"/>
        <end position="845"/>
    </location>
</feature>
<dbReference type="SUPFAM" id="SSF111352">
    <property type="entry name" value="Ammonium transporter"/>
    <property type="match status" value="1"/>
</dbReference>
<feature type="transmembrane region" description="Helical" evidence="12">
    <location>
        <begin position="1077"/>
        <end position="1099"/>
    </location>
</feature>
<proteinExistence type="inferred from homology"/>
<dbReference type="InterPro" id="IPR011249">
    <property type="entry name" value="Metalloenz_LuxS/M16"/>
</dbReference>
<keyword evidence="19" id="KW-1185">Reference proteome</keyword>
<comment type="similarity">
    <text evidence="3">Belongs to the peptidase M16 family.</text>
</comment>
<evidence type="ECO:0000256" key="2">
    <source>
        <dbReference type="ARBA" id="ARBA00004141"/>
    </source>
</evidence>
<dbReference type="Pfam" id="PF05193">
    <property type="entry name" value="Peptidase_M16_C"/>
    <property type="match status" value="1"/>
</dbReference>
<keyword evidence="4" id="KW-0645">Protease</keyword>
<evidence type="ECO:0000313" key="18">
    <source>
        <dbReference type="EMBL" id="KAK0409832.1"/>
    </source>
</evidence>
<evidence type="ECO:0000256" key="9">
    <source>
        <dbReference type="ARBA" id="ARBA00022989"/>
    </source>
</evidence>
<feature type="domain" description="Ammonium transporter AmtB-like" evidence="14">
    <location>
        <begin position="1106"/>
        <end position="1478"/>
    </location>
</feature>
<gene>
    <name evidence="18" type="ORF">QR680_004788</name>
</gene>
<feature type="domain" description="Peptidase M16 C-terminal" evidence="15">
    <location>
        <begin position="212"/>
        <end position="389"/>
    </location>
</feature>
<dbReference type="GO" id="GO:0051603">
    <property type="term" value="P:proteolysis involved in protein catabolic process"/>
    <property type="evidence" value="ECO:0007669"/>
    <property type="project" value="TreeGrafter"/>
</dbReference>
<dbReference type="GO" id="GO:0004222">
    <property type="term" value="F:metalloendopeptidase activity"/>
    <property type="evidence" value="ECO:0007669"/>
    <property type="project" value="InterPro"/>
</dbReference>
<accession>A0AA39LU87</accession>
<keyword evidence="9 12" id="KW-1133">Transmembrane helix</keyword>
<evidence type="ECO:0000256" key="3">
    <source>
        <dbReference type="ARBA" id="ARBA00007261"/>
    </source>
</evidence>
<dbReference type="PROSITE" id="PS00143">
    <property type="entry name" value="INSULINASE"/>
    <property type="match status" value="1"/>
</dbReference>
<dbReference type="InterPro" id="IPR011765">
    <property type="entry name" value="Pept_M16_N"/>
</dbReference>
<dbReference type="Gene3D" id="1.10.3430.10">
    <property type="entry name" value="Ammonium transporter AmtB like domains"/>
    <property type="match status" value="1"/>
</dbReference>
<dbReference type="Pfam" id="PF22456">
    <property type="entry name" value="PqqF-like_C_4"/>
    <property type="match status" value="1"/>
</dbReference>
<dbReference type="GO" id="GO:0043171">
    <property type="term" value="P:peptide catabolic process"/>
    <property type="evidence" value="ECO:0007669"/>
    <property type="project" value="TreeGrafter"/>
</dbReference>
<feature type="transmembrane region" description="Helical" evidence="12">
    <location>
        <begin position="1271"/>
        <end position="1290"/>
    </location>
</feature>
<dbReference type="Gene3D" id="3.30.830.10">
    <property type="entry name" value="Metalloenzyme, LuxS/M16 peptidase-like"/>
    <property type="match status" value="4"/>
</dbReference>
<dbReference type="PRINTS" id="PR00342">
    <property type="entry name" value="RHESUSRHD"/>
</dbReference>
<keyword evidence="11 12" id="KW-0472">Membrane</keyword>
<keyword evidence="10" id="KW-0482">Metalloprotease</keyword>
<comment type="caution">
    <text evidence="18">The sequence shown here is derived from an EMBL/GenBank/DDBJ whole genome shotgun (WGS) entry which is preliminary data.</text>
</comment>
<dbReference type="Pfam" id="PF00675">
    <property type="entry name" value="Peptidase_M16"/>
    <property type="match status" value="1"/>
</dbReference>
<dbReference type="InterPro" id="IPR001431">
    <property type="entry name" value="Pept_M16_Zn_BS"/>
</dbReference>
<evidence type="ECO:0000256" key="8">
    <source>
        <dbReference type="ARBA" id="ARBA00022833"/>
    </source>
</evidence>
<evidence type="ECO:0000256" key="7">
    <source>
        <dbReference type="ARBA" id="ARBA00022801"/>
    </source>
</evidence>
<comment type="subcellular location">
    <subcellularLocation>
        <location evidence="2">Membrane</location>
        <topology evidence="2">Multi-pass membrane protein</topology>
    </subcellularLocation>
</comment>
<evidence type="ECO:0000256" key="4">
    <source>
        <dbReference type="ARBA" id="ARBA00022670"/>
    </source>
</evidence>
<keyword evidence="6" id="KW-0479">Metal-binding</keyword>
<evidence type="ECO:0008006" key="20">
    <source>
        <dbReference type="Google" id="ProtNLM"/>
    </source>
</evidence>
<evidence type="ECO:0000259" key="15">
    <source>
        <dbReference type="Pfam" id="PF05193"/>
    </source>
</evidence>
<evidence type="ECO:0000313" key="19">
    <source>
        <dbReference type="Proteomes" id="UP001175271"/>
    </source>
</evidence>
<feature type="transmembrane region" description="Helical" evidence="12">
    <location>
        <begin position="1210"/>
        <end position="1229"/>
    </location>
</feature>
<feature type="transmembrane region" description="Helical" evidence="12">
    <location>
        <begin position="1145"/>
        <end position="1164"/>
    </location>
</feature>
<evidence type="ECO:0000256" key="11">
    <source>
        <dbReference type="ARBA" id="ARBA00023136"/>
    </source>
</evidence>
<dbReference type="FunFam" id="1.10.3430.10:FF:000012">
    <property type="entry name" value="Rh type C glycoprotein"/>
    <property type="match status" value="1"/>
</dbReference>
<evidence type="ECO:0000259" key="13">
    <source>
        <dbReference type="Pfam" id="PF00675"/>
    </source>
</evidence>
<keyword evidence="7" id="KW-0378">Hydrolase</keyword>
<dbReference type="Pfam" id="PF16187">
    <property type="entry name" value="Peptidase_M16_M"/>
    <property type="match status" value="1"/>
</dbReference>
<keyword evidence="5 12" id="KW-0812">Transmembrane</keyword>
<dbReference type="GO" id="GO:0046872">
    <property type="term" value="F:metal ion binding"/>
    <property type="evidence" value="ECO:0007669"/>
    <property type="project" value="UniProtKB-KW"/>
</dbReference>
<dbReference type="InterPro" id="IPR050626">
    <property type="entry name" value="Peptidase_M16"/>
</dbReference>
<comment type="cofactor">
    <cofactor evidence="1">
        <name>Zn(2+)</name>
        <dbReference type="ChEBI" id="CHEBI:29105"/>
    </cofactor>
</comment>
<feature type="transmembrane region" description="Helical" evidence="12">
    <location>
        <begin position="1119"/>
        <end position="1138"/>
    </location>
</feature>
<feature type="transmembrane region" description="Helical" evidence="12">
    <location>
        <begin position="1184"/>
        <end position="1203"/>
    </location>
</feature>
<feature type="transmembrane region" description="Helical" evidence="12">
    <location>
        <begin position="1340"/>
        <end position="1359"/>
    </location>
</feature>
<dbReference type="GO" id="GO:0005739">
    <property type="term" value="C:mitochondrion"/>
    <property type="evidence" value="ECO:0007669"/>
    <property type="project" value="TreeGrafter"/>
</dbReference>
<feature type="domain" description="Peptidase M16 N-terminal" evidence="13">
    <location>
        <begin position="49"/>
        <end position="167"/>
    </location>
</feature>
<dbReference type="InterPro" id="IPR002229">
    <property type="entry name" value="RhesusRHD"/>
</dbReference>
<evidence type="ECO:0000259" key="16">
    <source>
        <dbReference type="Pfam" id="PF16187"/>
    </source>
</evidence>